<sequence>MEEKQQQQQQPYRRARGARQAHRATQQAQPTGLQAELPSWQGPPQVLQAQPGASRAPTNFPRGPTRSHMTPPSGEPGPSSLEPRGPPRDRRTSGRGRKGPPKERMIIGATFSAPRGASASRAYLPAAWANVSGPSETLTATSGVFPSTSHFQPASSNAFRGPSATSESPKSLPLPLQDPYACVEALPAVPWVPYADANASSACNAVPTILMVTATAPQASAPGAEASKTAEPPRRSGKATRKKKHLEPKEEDCGHSMASRDCDWRGPRPCENPRQSDWEVQRAMQLLGDQESLYTPQGRNDWACPNNSRVPRGFDGPSTSQDQRFCGASGGSQSWMVSELPSISWGPSAALEDPNGESQPLSPLDERANALVQFLLVKDQAKVPVQLSEMVNAVIREYRDESLDIISRANAKLERDFGCQLKEIDTRTHTYVIVQKTDPPEYNELTTHLDRPKFNLLMVVLSLIFMKGYSIRENLLFSFLYQLGLDVHETSSLFRNTKKLITRVFVRHRYLEYRQIPFTEPAEYELLWGPRAFLETNRMHILRFLSELYDNQAQTWTCQYLESLSELEYRDINEETTDSDDDSYGPTSNPHPH</sequence>
<feature type="region of interest" description="Disordered" evidence="1">
    <location>
        <begin position="153"/>
        <end position="172"/>
    </location>
</feature>
<dbReference type="PROSITE" id="PS50838">
    <property type="entry name" value="MAGE"/>
    <property type="match status" value="1"/>
</dbReference>
<proteinExistence type="predicted"/>
<protein>
    <submittedName>
        <fullName evidence="3">MAGE protein containing protein</fullName>
    </submittedName>
</protein>
<dbReference type="AlphaFoldDB" id="A0A061IBL8"/>
<dbReference type="GO" id="GO:0005634">
    <property type="term" value="C:nucleus"/>
    <property type="evidence" value="ECO:0007669"/>
    <property type="project" value="TreeGrafter"/>
</dbReference>
<dbReference type="PANTHER" id="PTHR11736:SF66">
    <property type="entry name" value="MAGE-LIKE PROTEIN 2"/>
    <property type="match status" value="1"/>
</dbReference>
<evidence type="ECO:0000259" key="2">
    <source>
        <dbReference type="PROSITE" id="PS50838"/>
    </source>
</evidence>
<dbReference type="Proteomes" id="UP000030759">
    <property type="component" value="Unassembled WGS sequence"/>
</dbReference>
<feature type="region of interest" description="Disordered" evidence="1">
    <location>
        <begin position="1"/>
        <end position="105"/>
    </location>
</feature>
<evidence type="ECO:0000313" key="3">
    <source>
        <dbReference type="EMBL" id="ERE79085.1"/>
    </source>
</evidence>
<dbReference type="InterPro" id="IPR041899">
    <property type="entry name" value="MAGE_WH2"/>
</dbReference>
<feature type="compositionally biased region" description="Basic residues" evidence="1">
    <location>
        <begin position="235"/>
        <end position="246"/>
    </location>
</feature>
<feature type="region of interest" description="Disordered" evidence="1">
    <location>
        <begin position="218"/>
        <end position="268"/>
    </location>
</feature>
<evidence type="ECO:0000256" key="1">
    <source>
        <dbReference type="SAM" id="MobiDB-lite"/>
    </source>
</evidence>
<feature type="compositionally biased region" description="Low complexity" evidence="1">
    <location>
        <begin position="1"/>
        <end position="12"/>
    </location>
</feature>
<dbReference type="FunFam" id="1.10.10.1210:FF:000001">
    <property type="entry name" value="melanoma-associated antigen D1"/>
    <property type="match status" value="1"/>
</dbReference>
<accession>A0A061IBL8</accession>
<feature type="domain" description="MAGE" evidence="2">
    <location>
        <begin position="364"/>
        <end position="563"/>
    </location>
</feature>
<feature type="compositionally biased region" description="Basic residues" evidence="1">
    <location>
        <begin position="13"/>
        <end position="22"/>
    </location>
</feature>
<reference evidence="4" key="1">
    <citation type="journal article" date="2013" name="Nat. Biotechnol.">
        <title>Chinese hamster genome sequenced from sorted chromosomes.</title>
        <authorList>
            <person name="Brinkrolf K."/>
            <person name="Rupp O."/>
            <person name="Laux H."/>
            <person name="Kollin F."/>
            <person name="Ernst W."/>
            <person name="Linke B."/>
            <person name="Kofler R."/>
            <person name="Romand S."/>
            <person name="Hesse F."/>
            <person name="Budach W.E."/>
            <person name="Galosy S."/>
            <person name="Muller D."/>
            <person name="Noll T."/>
            <person name="Wienberg J."/>
            <person name="Jostock T."/>
            <person name="Leonard M."/>
            <person name="Grillari J."/>
            <person name="Tauch A."/>
            <person name="Goesmann A."/>
            <person name="Helk B."/>
            <person name="Mott J.E."/>
            <person name="Puhler A."/>
            <person name="Borth N."/>
        </authorList>
    </citation>
    <scope>NUCLEOTIDE SEQUENCE [LARGE SCALE GENOMIC DNA]</scope>
    <source>
        <strain evidence="4">17A/GY</strain>
    </source>
</reference>
<name>A0A061IBL8_CRIGR</name>
<dbReference type="PANTHER" id="PTHR11736">
    <property type="entry name" value="MELANOMA-ASSOCIATED ANTIGEN MAGE ANTIGEN"/>
    <property type="match status" value="1"/>
</dbReference>
<feature type="compositionally biased region" description="Polar residues" evidence="1">
    <location>
        <begin position="153"/>
        <end position="169"/>
    </location>
</feature>
<dbReference type="GO" id="GO:0000122">
    <property type="term" value="P:negative regulation of transcription by RNA polymerase II"/>
    <property type="evidence" value="ECO:0007669"/>
    <property type="project" value="TreeGrafter"/>
</dbReference>
<organism evidence="3 4">
    <name type="scientific">Cricetulus griseus</name>
    <name type="common">Chinese hamster</name>
    <name type="synonym">Cricetulus barabensis griseus</name>
    <dbReference type="NCBI Taxonomy" id="10029"/>
    <lineage>
        <taxon>Eukaryota</taxon>
        <taxon>Metazoa</taxon>
        <taxon>Chordata</taxon>
        <taxon>Craniata</taxon>
        <taxon>Vertebrata</taxon>
        <taxon>Euteleostomi</taxon>
        <taxon>Mammalia</taxon>
        <taxon>Eutheria</taxon>
        <taxon>Euarchontoglires</taxon>
        <taxon>Glires</taxon>
        <taxon>Rodentia</taxon>
        <taxon>Myomorpha</taxon>
        <taxon>Muroidea</taxon>
        <taxon>Cricetidae</taxon>
        <taxon>Cricetinae</taxon>
        <taxon>Cricetulus</taxon>
    </lineage>
</organism>
<dbReference type="SMART" id="SM01373">
    <property type="entry name" value="MAGE"/>
    <property type="match status" value="1"/>
</dbReference>
<dbReference type="Gene3D" id="1.10.10.1210">
    <property type="entry name" value="MAGE homology domain, winged helix WH2 motif"/>
    <property type="match status" value="1"/>
</dbReference>
<dbReference type="EMBL" id="KE672648">
    <property type="protein sequence ID" value="ERE79085.1"/>
    <property type="molecule type" value="Genomic_DNA"/>
</dbReference>
<evidence type="ECO:0000313" key="4">
    <source>
        <dbReference type="Proteomes" id="UP000030759"/>
    </source>
</evidence>
<gene>
    <name evidence="3" type="ORF">H671_3g9866</name>
</gene>
<dbReference type="InterPro" id="IPR041898">
    <property type="entry name" value="MAGE_WH1"/>
</dbReference>
<dbReference type="InterPro" id="IPR002190">
    <property type="entry name" value="MHD_dom"/>
</dbReference>
<dbReference type="InterPro" id="IPR037445">
    <property type="entry name" value="MAGE"/>
</dbReference>
<dbReference type="Gene3D" id="1.10.10.1200">
    <property type="entry name" value="MAGE homology domain, winged helix WH1 motif"/>
    <property type="match status" value="1"/>
</dbReference>
<feature type="compositionally biased region" description="Basic and acidic residues" evidence="1">
    <location>
        <begin position="247"/>
        <end position="268"/>
    </location>
</feature>
<dbReference type="Pfam" id="PF01454">
    <property type="entry name" value="MAGE"/>
    <property type="match status" value="1"/>
</dbReference>